<name>A0A9D1CZA7_9FIRM</name>
<keyword evidence="1" id="KW-1133">Transmembrane helix</keyword>
<evidence type="ECO:0000313" key="2">
    <source>
        <dbReference type="EMBL" id="HIQ90211.1"/>
    </source>
</evidence>
<dbReference type="EMBL" id="DVFV01000024">
    <property type="protein sequence ID" value="HIQ90211.1"/>
    <property type="molecule type" value="Genomic_DNA"/>
</dbReference>
<comment type="caution">
    <text evidence="2">The sequence shown here is derived from an EMBL/GenBank/DDBJ whole genome shotgun (WGS) entry which is preliminary data.</text>
</comment>
<proteinExistence type="predicted"/>
<keyword evidence="1" id="KW-0472">Membrane</keyword>
<protein>
    <submittedName>
        <fullName evidence="2">DUF5011 domain-containing protein</fullName>
    </submittedName>
</protein>
<evidence type="ECO:0000313" key="3">
    <source>
        <dbReference type="Proteomes" id="UP000886786"/>
    </source>
</evidence>
<sequence length="269" mass="30443">MKGLTKAGKIGLLFIFILFLAIVLVFSFLTKEDEDKKVYMNLTYSVDRIDLDGDFVTYVDLNEDYKEAGYHAYEGNQDVSDSVVVTYFEGDKQVYDIDTSKNGTYTIKYETLINDKIVMNSRVVIVSDNKRPDIKFEGAKEINSLDVYNYDIYEGTSVSDNSGAADLMCSSTLSALPGEYVIRCEAEDEAGNVRKRNRLIKVVPSIEFDYDDDLTITYPEGNYEYKYSLDGGSTWLAAERVTKLNDKGSIVAAVFENSEFLYSSTYYVK</sequence>
<organism evidence="2 3">
    <name type="scientific">Candidatus Coprosoma intestinipullorum</name>
    <dbReference type="NCBI Taxonomy" id="2840752"/>
    <lineage>
        <taxon>Bacteria</taxon>
        <taxon>Bacillati</taxon>
        <taxon>Bacillota</taxon>
        <taxon>Bacillota incertae sedis</taxon>
        <taxon>Candidatus Coprosoma</taxon>
    </lineage>
</organism>
<reference evidence="2" key="1">
    <citation type="submission" date="2020-10" db="EMBL/GenBank/DDBJ databases">
        <authorList>
            <person name="Gilroy R."/>
        </authorList>
    </citation>
    <scope>NUCLEOTIDE SEQUENCE</scope>
    <source>
        <strain evidence="2">CHK147-3167</strain>
    </source>
</reference>
<dbReference type="AlphaFoldDB" id="A0A9D1CZA7"/>
<dbReference type="Proteomes" id="UP000886786">
    <property type="component" value="Unassembled WGS sequence"/>
</dbReference>
<reference evidence="2" key="2">
    <citation type="journal article" date="2021" name="PeerJ">
        <title>Extensive microbial diversity within the chicken gut microbiome revealed by metagenomics and culture.</title>
        <authorList>
            <person name="Gilroy R."/>
            <person name="Ravi A."/>
            <person name="Getino M."/>
            <person name="Pursley I."/>
            <person name="Horton D.L."/>
            <person name="Alikhan N.F."/>
            <person name="Baker D."/>
            <person name="Gharbi K."/>
            <person name="Hall N."/>
            <person name="Watson M."/>
            <person name="Adriaenssens E.M."/>
            <person name="Foster-Nyarko E."/>
            <person name="Jarju S."/>
            <person name="Secka A."/>
            <person name="Antonio M."/>
            <person name="Oren A."/>
            <person name="Chaudhuri R.R."/>
            <person name="La Ragione R."/>
            <person name="Hildebrand F."/>
            <person name="Pallen M.J."/>
        </authorList>
    </citation>
    <scope>NUCLEOTIDE SEQUENCE</scope>
    <source>
        <strain evidence="2">CHK147-3167</strain>
    </source>
</reference>
<evidence type="ECO:0000256" key="1">
    <source>
        <dbReference type="SAM" id="Phobius"/>
    </source>
</evidence>
<accession>A0A9D1CZA7</accession>
<feature type="transmembrane region" description="Helical" evidence="1">
    <location>
        <begin position="12"/>
        <end position="30"/>
    </location>
</feature>
<keyword evidence="1" id="KW-0812">Transmembrane</keyword>
<gene>
    <name evidence="2" type="ORF">IAB27_01090</name>
</gene>